<evidence type="ECO:0000256" key="2">
    <source>
        <dbReference type="SAM" id="SignalP"/>
    </source>
</evidence>
<dbReference type="InterPro" id="IPR015197">
    <property type="entry name" value="PngaseF_C"/>
</dbReference>
<dbReference type="Gene3D" id="2.60.120.230">
    <property type="match status" value="2"/>
</dbReference>
<dbReference type="OrthoDB" id="4990598at2"/>
<dbReference type="InterPro" id="IPR008977">
    <property type="entry name" value="PHM/PNGase_F_dom_sf"/>
</dbReference>
<evidence type="ECO:0000313" key="4">
    <source>
        <dbReference type="EMBL" id="TVT37649.1"/>
    </source>
</evidence>
<dbReference type="SUPFAM" id="SSF49742">
    <property type="entry name" value="PHM/PNGase F"/>
    <property type="match status" value="2"/>
</dbReference>
<accession>A0A558BMB1</accession>
<dbReference type="PANTHER" id="PTHR39319:SF1">
    <property type="entry name" value="SI:DKEY-256H2.1"/>
    <property type="match status" value="1"/>
</dbReference>
<dbReference type="PANTHER" id="PTHR39319">
    <property type="entry name" value="SI:DKEY-256H2.1"/>
    <property type="match status" value="1"/>
</dbReference>
<keyword evidence="1" id="KW-1015">Disulfide bond</keyword>
<dbReference type="InterPro" id="IPR053251">
    <property type="entry name" value="N-glycanase"/>
</dbReference>
<evidence type="ECO:0000256" key="1">
    <source>
        <dbReference type="ARBA" id="ARBA00023157"/>
    </source>
</evidence>
<keyword evidence="4" id="KW-0378">Hydrolase</keyword>
<keyword evidence="4" id="KW-0326">Glycosidase</keyword>
<dbReference type="Pfam" id="PF09113">
    <property type="entry name" value="N-glycanase_C"/>
    <property type="match status" value="1"/>
</dbReference>
<protein>
    <submittedName>
        <fullName evidence="4">Peptide-N-glycosidase</fullName>
    </submittedName>
</protein>
<dbReference type="InterPro" id="IPR014784">
    <property type="entry name" value="Cu2_ascorb_mOase-like_C"/>
</dbReference>
<name>A0A558BMB1_9BACT</name>
<comment type="caution">
    <text evidence="4">The sequence shown here is derived from an EMBL/GenBank/DDBJ whole genome shotgun (WGS) entry which is preliminary data.</text>
</comment>
<feature type="signal peptide" evidence="2">
    <location>
        <begin position="1"/>
        <end position="27"/>
    </location>
</feature>
<dbReference type="AlphaFoldDB" id="A0A558BMB1"/>
<dbReference type="RefSeq" id="WP_144851790.1">
    <property type="nucleotide sequence ID" value="NZ_VMRJ01000006.1"/>
</dbReference>
<dbReference type="GO" id="GO:0016798">
    <property type="term" value="F:hydrolase activity, acting on glycosyl bonds"/>
    <property type="evidence" value="ECO:0007669"/>
    <property type="project" value="UniProtKB-KW"/>
</dbReference>
<dbReference type="GO" id="GO:0016715">
    <property type="term" value="F:oxidoreductase activity, acting on paired donors, with incorporation or reduction of molecular oxygen, reduced ascorbate as one donor, and incorporation of one atom of oxygen"/>
    <property type="evidence" value="ECO:0007669"/>
    <property type="project" value="InterPro"/>
</dbReference>
<organism evidence="4 5">
    <name type="scientific">Hymenobacter setariae</name>
    <dbReference type="NCBI Taxonomy" id="2594794"/>
    <lineage>
        <taxon>Bacteria</taxon>
        <taxon>Pseudomonadati</taxon>
        <taxon>Bacteroidota</taxon>
        <taxon>Cytophagia</taxon>
        <taxon>Cytophagales</taxon>
        <taxon>Hymenobacteraceae</taxon>
        <taxon>Hymenobacter</taxon>
    </lineage>
</organism>
<reference evidence="4 5" key="1">
    <citation type="submission" date="2019-07" db="EMBL/GenBank/DDBJ databases">
        <title>Hymenobacter sp. straun FUR1 Genome sequencing and assembly.</title>
        <authorList>
            <person name="Chhetri G."/>
        </authorList>
    </citation>
    <scope>NUCLEOTIDE SEQUENCE [LARGE SCALE GENOMIC DNA]</scope>
    <source>
        <strain evidence="4 5">Fur1</strain>
    </source>
</reference>
<feature type="chain" id="PRO_5022168912" evidence="2">
    <location>
        <begin position="28"/>
        <end position="647"/>
    </location>
</feature>
<feature type="domain" description="Peptide-N-glycosidase F C-terminal" evidence="3">
    <location>
        <begin position="201"/>
        <end position="323"/>
    </location>
</feature>
<keyword evidence="5" id="KW-1185">Reference proteome</keyword>
<evidence type="ECO:0000313" key="5">
    <source>
        <dbReference type="Proteomes" id="UP000317624"/>
    </source>
</evidence>
<dbReference type="EMBL" id="VMRJ01000006">
    <property type="protein sequence ID" value="TVT37649.1"/>
    <property type="molecule type" value="Genomic_DNA"/>
</dbReference>
<proteinExistence type="predicted"/>
<gene>
    <name evidence="4" type="ORF">FNT36_20975</name>
</gene>
<keyword evidence="2" id="KW-0732">Signal</keyword>
<dbReference type="Proteomes" id="UP000317624">
    <property type="component" value="Unassembled WGS sequence"/>
</dbReference>
<evidence type="ECO:0000259" key="3">
    <source>
        <dbReference type="Pfam" id="PF09113"/>
    </source>
</evidence>
<sequence>MLATLSSKLAVFLLAAVLSLVATAARAADTLHVVTHQRVTVVTDPAKGTNTYKAWGRFPAAKEGIRSIKLNVRLGCPDGMRCADWDYNDHITIRRTGGVKGASQDYEVGRMLTPYGGAFGKDWHFNWEVDITDFSLLLRDSVEIEYNHTGYEPNKDRGWSVTLDFEIVKGRPAWEPISIQKIYDGSFRYGDPANSIENLLKPVDFTAAKDAAFARLRVVQTGHGMDKPDGCGEFCDKYRELWVDGKLFDKRPIWKQCGDNPLYPQAGTWVYSRANWCPGDLMQPDLYNLPVLGGSRHTIDLTMQPYTAAAAPSADEVISAYLVQYRKAAAQHDVALQAVVRPSLQDAYRRENPASMQPRIIVKNMGATPVRSLTVRYGLAGTARQQYQWRGNLAPSASTVIDLPGLIAGRAGRNTFVAELLRPDGKADQYAADNRLASPYEAAPTHGSDLVVHLQTNNQPGQNSYTLTDNAGKVWRQRPAGSLKANTLYRDTLRLPVGQYRFVLLDSANNGLEFWANPRGGRGKLRLLNATGAMLKDFESDFGSSVVYDFAVGQPVAPITAQTSFGLYPTSTNGPTTFDYYANFPEDLVVQLVTDPGDAVVEEHRYPQLKEGVFTYDLSRFPKGRFYLKVLVNGQEKFKKRIRLKER</sequence>